<evidence type="ECO:0000256" key="10">
    <source>
        <dbReference type="SAM" id="Phobius"/>
    </source>
</evidence>
<dbReference type="GO" id="GO:0009247">
    <property type="term" value="P:glycolipid biosynthetic process"/>
    <property type="evidence" value="ECO:0007669"/>
    <property type="project" value="InterPro"/>
</dbReference>
<keyword evidence="5" id="KW-0735">Signal-anchor</keyword>
<dbReference type="InterPro" id="IPR027417">
    <property type="entry name" value="P-loop_NTPase"/>
</dbReference>
<keyword evidence="8 10" id="KW-0472">Membrane</keyword>
<keyword evidence="7" id="KW-0333">Golgi apparatus</keyword>
<dbReference type="GO" id="GO:0001733">
    <property type="term" value="F:galactosylceramide sulfotransferase activity"/>
    <property type="evidence" value="ECO:0007669"/>
    <property type="project" value="InterPro"/>
</dbReference>
<dbReference type="EMBL" id="JAIWYP010000014">
    <property type="protein sequence ID" value="KAH3713495.1"/>
    <property type="molecule type" value="Genomic_DNA"/>
</dbReference>
<gene>
    <name evidence="11" type="ORF">DPMN_073287</name>
</gene>
<reference evidence="11" key="1">
    <citation type="journal article" date="2019" name="bioRxiv">
        <title>The Genome of the Zebra Mussel, Dreissena polymorpha: A Resource for Invasive Species Research.</title>
        <authorList>
            <person name="McCartney M.A."/>
            <person name="Auch B."/>
            <person name="Kono T."/>
            <person name="Mallez S."/>
            <person name="Zhang Y."/>
            <person name="Obille A."/>
            <person name="Becker A."/>
            <person name="Abrahante J.E."/>
            <person name="Garbe J."/>
            <person name="Badalamenti J.P."/>
            <person name="Herman A."/>
            <person name="Mangelson H."/>
            <person name="Liachko I."/>
            <person name="Sullivan S."/>
            <person name="Sone E.D."/>
            <person name="Koren S."/>
            <person name="Silverstein K.A.T."/>
            <person name="Beckman K.B."/>
            <person name="Gohl D.M."/>
        </authorList>
    </citation>
    <scope>NUCLEOTIDE SEQUENCE</scope>
    <source>
        <strain evidence="11">Duluth1</strain>
        <tissue evidence="11">Whole animal</tissue>
    </source>
</reference>
<dbReference type="GO" id="GO:0000139">
    <property type="term" value="C:Golgi membrane"/>
    <property type="evidence" value="ECO:0007669"/>
    <property type="project" value="UniProtKB-SubCell"/>
</dbReference>
<evidence type="ECO:0000256" key="4">
    <source>
        <dbReference type="ARBA" id="ARBA00022692"/>
    </source>
</evidence>
<keyword evidence="3" id="KW-0808">Transferase</keyword>
<evidence type="ECO:0000256" key="9">
    <source>
        <dbReference type="ARBA" id="ARBA00023180"/>
    </source>
</evidence>
<dbReference type="PANTHER" id="PTHR14647:SF87">
    <property type="entry name" value="PUTATIVE-RELATED"/>
    <property type="match status" value="1"/>
</dbReference>
<feature type="transmembrane region" description="Helical" evidence="10">
    <location>
        <begin position="47"/>
        <end position="65"/>
    </location>
</feature>
<sequence length="518" mass="59519">MKIQKMWLTFTRKVCCDWQVLQEKSRARKVMPALSWLPKTQLLRSKPFMVCVVLVLLGLLLVHSYRRKIVLVEWTPEYSQPRSGRHVALGNGSAFDILLTNAFDLIFNATRLYVDLENKTHEEHEAKINVTFETRQEKTRILTKNVSQEVVSKLGGLKNETSSQCTKQINVSFLKVHKAGSTTVMNIFLRFAISHNLNLVLPRNSRGYGFNYLGYGKTVSSDRIVPLPPNEHYNILCNHVVYNKGKFREILPPNTSYIGIIREPVSHFISAATYYGFYKSLSINKTQGHVMGDFLRDPSAHAISTSFVRNRMSFDFGIPESEFENETFIGNYIKELDKDYALVLIMERFPESLVLMRRKLCWSTKDILYVPLNALRRKPDFELTDEDLHRLRDWNSADFLLYDYFSIKFDQLVKQEGDDLQEEVKSFLEINKTVAEFCNGKSSEFNDSASFPASKWSAGFNVTLEECDLMTEDELPLLSNLINEAWEKYQKSQPSSPISTSHVLSSIAMQTTTAPSTK</sequence>
<keyword evidence="9" id="KW-0325">Glycoprotein</keyword>
<evidence type="ECO:0000256" key="8">
    <source>
        <dbReference type="ARBA" id="ARBA00023136"/>
    </source>
</evidence>
<evidence type="ECO:0000256" key="2">
    <source>
        <dbReference type="ARBA" id="ARBA00008124"/>
    </source>
</evidence>
<accession>A0A9D4BYS1</accession>
<evidence type="ECO:0000256" key="5">
    <source>
        <dbReference type="ARBA" id="ARBA00022968"/>
    </source>
</evidence>
<evidence type="ECO:0000256" key="3">
    <source>
        <dbReference type="ARBA" id="ARBA00022679"/>
    </source>
</evidence>
<evidence type="ECO:0000256" key="6">
    <source>
        <dbReference type="ARBA" id="ARBA00022989"/>
    </source>
</evidence>
<dbReference type="PANTHER" id="PTHR14647">
    <property type="entry name" value="GALACTOSE-3-O-SULFOTRANSFERASE"/>
    <property type="match status" value="1"/>
</dbReference>
<dbReference type="Proteomes" id="UP000828390">
    <property type="component" value="Unassembled WGS sequence"/>
</dbReference>
<evidence type="ECO:0000256" key="1">
    <source>
        <dbReference type="ARBA" id="ARBA00004323"/>
    </source>
</evidence>
<dbReference type="AlphaFoldDB" id="A0A9D4BYS1"/>
<keyword evidence="12" id="KW-1185">Reference proteome</keyword>
<dbReference type="Gene3D" id="3.40.50.300">
    <property type="entry name" value="P-loop containing nucleotide triphosphate hydrolases"/>
    <property type="match status" value="1"/>
</dbReference>
<comment type="similarity">
    <text evidence="2">Belongs to the galactose-3-O-sulfotransferase family.</text>
</comment>
<comment type="subcellular location">
    <subcellularLocation>
        <location evidence="1">Golgi apparatus membrane</location>
        <topology evidence="1">Single-pass type II membrane protein</topology>
    </subcellularLocation>
</comment>
<dbReference type="SUPFAM" id="SSF52540">
    <property type="entry name" value="P-loop containing nucleoside triphosphate hydrolases"/>
    <property type="match status" value="1"/>
</dbReference>
<organism evidence="11 12">
    <name type="scientific">Dreissena polymorpha</name>
    <name type="common">Zebra mussel</name>
    <name type="synonym">Mytilus polymorpha</name>
    <dbReference type="NCBI Taxonomy" id="45954"/>
    <lineage>
        <taxon>Eukaryota</taxon>
        <taxon>Metazoa</taxon>
        <taxon>Spiralia</taxon>
        <taxon>Lophotrochozoa</taxon>
        <taxon>Mollusca</taxon>
        <taxon>Bivalvia</taxon>
        <taxon>Autobranchia</taxon>
        <taxon>Heteroconchia</taxon>
        <taxon>Euheterodonta</taxon>
        <taxon>Imparidentia</taxon>
        <taxon>Neoheterodontei</taxon>
        <taxon>Myida</taxon>
        <taxon>Dreissenoidea</taxon>
        <taxon>Dreissenidae</taxon>
        <taxon>Dreissena</taxon>
    </lineage>
</organism>
<evidence type="ECO:0000256" key="7">
    <source>
        <dbReference type="ARBA" id="ARBA00023034"/>
    </source>
</evidence>
<proteinExistence type="inferred from homology"/>
<reference evidence="11" key="2">
    <citation type="submission" date="2020-11" db="EMBL/GenBank/DDBJ databases">
        <authorList>
            <person name="McCartney M.A."/>
            <person name="Auch B."/>
            <person name="Kono T."/>
            <person name="Mallez S."/>
            <person name="Becker A."/>
            <person name="Gohl D.M."/>
            <person name="Silverstein K.A.T."/>
            <person name="Koren S."/>
            <person name="Bechman K.B."/>
            <person name="Herman A."/>
            <person name="Abrahante J.E."/>
            <person name="Garbe J."/>
        </authorList>
    </citation>
    <scope>NUCLEOTIDE SEQUENCE</scope>
    <source>
        <strain evidence="11">Duluth1</strain>
        <tissue evidence="11">Whole animal</tissue>
    </source>
</reference>
<dbReference type="Pfam" id="PF06990">
    <property type="entry name" value="Gal-3-0_sulfotr"/>
    <property type="match status" value="1"/>
</dbReference>
<protein>
    <submittedName>
        <fullName evidence="11">Uncharacterized protein</fullName>
    </submittedName>
</protein>
<name>A0A9D4BYS1_DREPO</name>
<comment type="caution">
    <text evidence="11">The sequence shown here is derived from an EMBL/GenBank/DDBJ whole genome shotgun (WGS) entry which is preliminary data.</text>
</comment>
<keyword evidence="4 10" id="KW-0812">Transmembrane</keyword>
<evidence type="ECO:0000313" key="12">
    <source>
        <dbReference type="Proteomes" id="UP000828390"/>
    </source>
</evidence>
<evidence type="ECO:0000313" key="11">
    <source>
        <dbReference type="EMBL" id="KAH3713495.1"/>
    </source>
</evidence>
<dbReference type="InterPro" id="IPR009729">
    <property type="entry name" value="Gal-3-0_sulfotransfrase"/>
</dbReference>
<keyword evidence="6 10" id="KW-1133">Transmembrane helix</keyword>